<protein>
    <recommendedName>
        <fullName evidence="3">IclR-ED domain-containing protein</fullName>
    </recommendedName>
</protein>
<dbReference type="Proteomes" id="UP000199245">
    <property type="component" value="Unassembled WGS sequence"/>
</dbReference>
<sequence>MARWANRVDDGVQIFVSSGIYDAVTASLSTAVFGHDRALVGAMTVSGPVERIRRADLGALAARLTDASHQLSLVLGAPLPREVGAPRIISLPSAETGSP</sequence>
<organism evidence="1 2">
    <name type="scientific">Bradyrhizobium brasilense</name>
    <dbReference type="NCBI Taxonomy" id="1419277"/>
    <lineage>
        <taxon>Bacteria</taxon>
        <taxon>Pseudomonadati</taxon>
        <taxon>Pseudomonadota</taxon>
        <taxon>Alphaproteobacteria</taxon>
        <taxon>Hyphomicrobiales</taxon>
        <taxon>Nitrobacteraceae</taxon>
        <taxon>Bradyrhizobium</taxon>
    </lineage>
</organism>
<dbReference type="Gene3D" id="3.30.450.40">
    <property type="match status" value="1"/>
</dbReference>
<gene>
    <name evidence="1" type="ORF">SAMN05216337_1006147</name>
</gene>
<dbReference type="SUPFAM" id="SSF55781">
    <property type="entry name" value="GAF domain-like"/>
    <property type="match status" value="1"/>
</dbReference>
<dbReference type="EMBL" id="FMZW01000006">
    <property type="protein sequence ID" value="SDC96777.1"/>
    <property type="molecule type" value="Genomic_DNA"/>
</dbReference>
<proteinExistence type="predicted"/>
<evidence type="ECO:0008006" key="3">
    <source>
        <dbReference type="Google" id="ProtNLM"/>
    </source>
</evidence>
<evidence type="ECO:0000313" key="1">
    <source>
        <dbReference type="EMBL" id="SDC96777.1"/>
    </source>
</evidence>
<name>A0A1G6QYG4_9BRAD</name>
<dbReference type="AlphaFoldDB" id="A0A1G6QYG4"/>
<evidence type="ECO:0000313" key="2">
    <source>
        <dbReference type="Proteomes" id="UP000199245"/>
    </source>
</evidence>
<reference evidence="1 2" key="1">
    <citation type="submission" date="2016-10" db="EMBL/GenBank/DDBJ databases">
        <authorList>
            <person name="de Groot N.N."/>
        </authorList>
    </citation>
    <scope>NUCLEOTIDE SEQUENCE [LARGE SCALE GENOMIC DNA]</scope>
    <source>
        <strain evidence="1 2">R5</strain>
    </source>
</reference>
<dbReference type="InterPro" id="IPR029016">
    <property type="entry name" value="GAF-like_dom_sf"/>
</dbReference>
<accession>A0A1G6QYG4</accession>